<name>A0A420XMV4_9ACTN</name>
<keyword evidence="3" id="KW-1185">Reference proteome</keyword>
<dbReference type="GO" id="GO:0016301">
    <property type="term" value="F:kinase activity"/>
    <property type="evidence" value="ECO:0007669"/>
    <property type="project" value="UniProtKB-KW"/>
</dbReference>
<sequence>MPRRLNTALVLNAVRLAAPAGQRIAELVAATGLARPTVALAVEDLVAEGLLVPSTPSQEGGLGRPAVRVQLAGSAAHVLGVDLGVHSVAVAVADLTGRWLALVREPVAADGSGPADDGTDAMLRALSTAVDGALSEAGLGVDAVAGLTVGTPGIVDAEGRISFAGARGQWSSMALLEQLEATFRAPLRLENNANLVASAVYASQVSPPHTLLAVQWGERLGAGIVIDGVVHRGATAAAGEIGYVSPRGAPVRIGMAEQGPLEARIGTAGIVARAAAAAADVPTSALHPLLSGTRGAADAALVFEAAAGGDETARSVVAEVAEVFAAAIAPVVLALNPDALVIGGGIARAGSLLTEAIQVRLDRLTLHSPRVELSTLAQDAVVTGAVQVAREDLWRRLLATDDERVDLLREPRVSLAR</sequence>
<dbReference type="Gene3D" id="1.10.10.10">
    <property type="entry name" value="Winged helix-like DNA-binding domain superfamily/Winged helix DNA-binding domain"/>
    <property type="match status" value="1"/>
</dbReference>
<dbReference type="Proteomes" id="UP000281955">
    <property type="component" value="Unassembled WGS sequence"/>
</dbReference>
<reference evidence="2 3" key="1">
    <citation type="submission" date="2018-10" db="EMBL/GenBank/DDBJ databases">
        <title>Genomic Encyclopedia of Archaeal and Bacterial Type Strains, Phase II (KMG-II): from individual species to whole genera.</title>
        <authorList>
            <person name="Goeker M."/>
        </authorList>
    </citation>
    <scope>NUCLEOTIDE SEQUENCE [LARGE SCALE GENOMIC DNA]</scope>
    <source>
        <strain evidence="2 3">RP-AC37</strain>
    </source>
</reference>
<dbReference type="InParanoid" id="A0A420XMV4"/>
<dbReference type="EMBL" id="RBWV01000013">
    <property type="protein sequence ID" value="RKS72608.1"/>
    <property type="molecule type" value="Genomic_DNA"/>
</dbReference>
<dbReference type="InterPro" id="IPR036388">
    <property type="entry name" value="WH-like_DNA-bd_sf"/>
</dbReference>
<evidence type="ECO:0000256" key="1">
    <source>
        <dbReference type="ARBA" id="ARBA00006479"/>
    </source>
</evidence>
<proteinExistence type="inferred from homology"/>
<dbReference type="RefSeq" id="WP_183061981.1">
    <property type="nucleotide sequence ID" value="NZ_RBWV01000013.1"/>
</dbReference>
<dbReference type="InterPro" id="IPR043129">
    <property type="entry name" value="ATPase_NBD"/>
</dbReference>
<dbReference type="InterPro" id="IPR036390">
    <property type="entry name" value="WH_DNA-bd_sf"/>
</dbReference>
<comment type="caution">
    <text evidence="2">The sequence shown here is derived from an EMBL/GenBank/DDBJ whole genome shotgun (WGS) entry which is preliminary data.</text>
</comment>
<evidence type="ECO:0000313" key="3">
    <source>
        <dbReference type="Proteomes" id="UP000281955"/>
    </source>
</evidence>
<dbReference type="PANTHER" id="PTHR18964:SF149">
    <property type="entry name" value="BIFUNCTIONAL UDP-N-ACETYLGLUCOSAMINE 2-EPIMERASE_N-ACETYLMANNOSAMINE KINASE"/>
    <property type="match status" value="1"/>
</dbReference>
<dbReference type="SUPFAM" id="SSF46785">
    <property type="entry name" value="Winged helix' DNA-binding domain"/>
    <property type="match status" value="1"/>
</dbReference>
<organism evidence="2 3">
    <name type="scientific">Motilibacter peucedani</name>
    <dbReference type="NCBI Taxonomy" id="598650"/>
    <lineage>
        <taxon>Bacteria</taxon>
        <taxon>Bacillati</taxon>
        <taxon>Actinomycetota</taxon>
        <taxon>Actinomycetes</taxon>
        <taxon>Motilibacterales</taxon>
        <taxon>Motilibacteraceae</taxon>
        <taxon>Motilibacter</taxon>
    </lineage>
</organism>
<dbReference type="Pfam" id="PF00480">
    <property type="entry name" value="ROK"/>
    <property type="match status" value="1"/>
</dbReference>
<dbReference type="SUPFAM" id="SSF53067">
    <property type="entry name" value="Actin-like ATPase domain"/>
    <property type="match status" value="1"/>
</dbReference>
<dbReference type="AlphaFoldDB" id="A0A420XMV4"/>
<protein>
    <submittedName>
        <fullName evidence="2">Putative NBD/HSP70 family sugar kinase</fullName>
    </submittedName>
</protein>
<dbReference type="InterPro" id="IPR000600">
    <property type="entry name" value="ROK"/>
</dbReference>
<accession>A0A420XMV4</accession>
<dbReference type="PANTHER" id="PTHR18964">
    <property type="entry name" value="ROK (REPRESSOR, ORF, KINASE) FAMILY"/>
    <property type="match status" value="1"/>
</dbReference>
<keyword evidence="2" id="KW-0808">Transferase</keyword>
<keyword evidence="2" id="KW-0418">Kinase</keyword>
<evidence type="ECO:0000313" key="2">
    <source>
        <dbReference type="EMBL" id="RKS72608.1"/>
    </source>
</evidence>
<dbReference type="Gene3D" id="3.30.420.40">
    <property type="match status" value="2"/>
</dbReference>
<comment type="similarity">
    <text evidence="1">Belongs to the ROK (NagC/XylR) family.</text>
</comment>
<gene>
    <name evidence="2" type="ORF">CLV35_2855</name>
</gene>